<dbReference type="AlphaFoldDB" id="A0A178MAE2"/>
<keyword evidence="1" id="KW-0472">Membrane</keyword>
<dbReference type="OrthoDB" id="9811380at2"/>
<evidence type="ECO:0000313" key="3">
    <source>
        <dbReference type="Proteomes" id="UP000078428"/>
    </source>
</evidence>
<dbReference type="STRING" id="1285242.A6A04_06810"/>
<dbReference type="GO" id="GO:0016020">
    <property type="term" value="C:membrane"/>
    <property type="evidence" value="ECO:0007669"/>
    <property type="project" value="InterPro"/>
</dbReference>
<comment type="caution">
    <text evidence="2">The sequence shown here is derived from an EMBL/GenBank/DDBJ whole genome shotgun (WGS) entry which is preliminary data.</text>
</comment>
<sequence length="140" mass="15924">MTTANTLPHVNAALNAVALVFLLAAYAFIRKGRRDLHMRAMLAAVATSALFLVFYLWYHFTAPIFVFRGSGIVRPIYYALLISHVLLAAVVTPMIGMTMIKAARQNFTEHKRLARWTWPVWVYVSVTGIVVYLMLYVIYI</sequence>
<dbReference type="PANTHER" id="PTHR37692">
    <property type="entry name" value="HYPOTHETICAL MEMBRANE SPANNING PROTEIN"/>
    <property type="match status" value="1"/>
</dbReference>
<name>A0A178MAE2_9PROT</name>
<dbReference type="Pfam" id="PF04238">
    <property type="entry name" value="DUF420"/>
    <property type="match status" value="1"/>
</dbReference>
<feature type="transmembrane region" description="Helical" evidence="1">
    <location>
        <begin position="78"/>
        <end position="100"/>
    </location>
</feature>
<evidence type="ECO:0000256" key="1">
    <source>
        <dbReference type="SAM" id="Phobius"/>
    </source>
</evidence>
<dbReference type="Gene3D" id="1.20.120.80">
    <property type="entry name" value="Cytochrome c oxidase, subunit III, four-helix bundle"/>
    <property type="match status" value="1"/>
</dbReference>
<keyword evidence="1" id="KW-1133">Transmembrane helix</keyword>
<feature type="transmembrane region" description="Helical" evidence="1">
    <location>
        <begin position="120"/>
        <end position="139"/>
    </location>
</feature>
<reference evidence="2 3" key="1">
    <citation type="submission" date="2016-04" db="EMBL/GenBank/DDBJ databases">
        <title>Draft genome sequence of freshwater magnetotactic bacteria Magnetospirillum marisnigri SP-1 and Magnetospirillum moscoviense BB-1.</title>
        <authorList>
            <person name="Koziaeva V."/>
            <person name="Dziuba M.V."/>
            <person name="Ivanov T.M."/>
            <person name="Kuznetsov B."/>
            <person name="Grouzdev D.S."/>
        </authorList>
    </citation>
    <scope>NUCLEOTIDE SEQUENCE [LARGE SCALE GENOMIC DNA]</scope>
    <source>
        <strain evidence="2 3">SP-1</strain>
    </source>
</reference>
<dbReference type="InterPro" id="IPR013833">
    <property type="entry name" value="Cyt_c_oxidase_su3_a-hlx"/>
</dbReference>
<proteinExistence type="predicted"/>
<dbReference type="EMBL" id="LWQT01000098">
    <property type="protein sequence ID" value="OAN45719.1"/>
    <property type="molecule type" value="Genomic_DNA"/>
</dbReference>
<dbReference type="InterPro" id="IPR007352">
    <property type="entry name" value="DUF420"/>
</dbReference>
<gene>
    <name evidence="2" type="ORF">A6A04_06810</name>
</gene>
<dbReference type="PANTHER" id="PTHR37692:SF1">
    <property type="entry name" value="DUF420 DOMAIN-CONTAINING PROTEIN"/>
    <property type="match status" value="1"/>
</dbReference>
<evidence type="ECO:0000313" key="2">
    <source>
        <dbReference type="EMBL" id="OAN45719.1"/>
    </source>
</evidence>
<protein>
    <recommendedName>
        <fullName evidence="4">DUF420 domain-containing protein</fullName>
    </recommendedName>
</protein>
<organism evidence="2 3">
    <name type="scientific">Paramagnetospirillum marisnigri</name>
    <dbReference type="NCBI Taxonomy" id="1285242"/>
    <lineage>
        <taxon>Bacteria</taxon>
        <taxon>Pseudomonadati</taxon>
        <taxon>Pseudomonadota</taxon>
        <taxon>Alphaproteobacteria</taxon>
        <taxon>Rhodospirillales</taxon>
        <taxon>Magnetospirillaceae</taxon>
        <taxon>Paramagnetospirillum</taxon>
    </lineage>
</organism>
<keyword evidence="1" id="KW-0812">Transmembrane</keyword>
<accession>A0A178MAE2</accession>
<dbReference type="GO" id="GO:0004129">
    <property type="term" value="F:cytochrome-c oxidase activity"/>
    <property type="evidence" value="ECO:0007669"/>
    <property type="project" value="InterPro"/>
</dbReference>
<keyword evidence="3" id="KW-1185">Reference proteome</keyword>
<dbReference type="GO" id="GO:0022904">
    <property type="term" value="P:respiratory electron transport chain"/>
    <property type="evidence" value="ECO:0007669"/>
    <property type="project" value="InterPro"/>
</dbReference>
<dbReference type="Proteomes" id="UP000078428">
    <property type="component" value="Unassembled WGS sequence"/>
</dbReference>
<evidence type="ECO:0008006" key="4">
    <source>
        <dbReference type="Google" id="ProtNLM"/>
    </source>
</evidence>
<feature type="transmembrane region" description="Helical" evidence="1">
    <location>
        <begin position="41"/>
        <end position="58"/>
    </location>
</feature>
<feature type="transmembrane region" description="Helical" evidence="1">
    <location>
        <begin position="12"/>
        <end position="29"/>
    </location>
</feature>